<dbReference type="EMBL" id="MZ443774">
    <property type="protein sequence ID" value="QZE57153.1"/>
    <property type="molecule type" value="Genomic_DNA"/>
</dbReference>
<keyword evidence="2" id="KW-1185">Reference proteome</keyword>
<gene>
    <name evidence="1" type="ORF">pEaSNUABM32_00280</name>
</gene>
<name>A0AAE7XK79_9CAUD</name>
<evidence type="ECO:0000313" key="2">
    <source>
        <dbReference type="Proteomes" id="UP000827788"/>
    </source>
</evidence>
<accession>A0AAE7XK79</accession>
<proteinExistence type="predicted"/>
<dbReference type="Proteomes" id="UP000827788">
    <property type="component" value="Segment"/>
</dbReference>
<organism evidence="1 2">
    <name type="scientific">Erwinia phage pEa_SNUABM_32</name>
    <dbReference type="NCBI Taxonomy" id="2869555"/>
    <lineage>
        <taxon>Viruses</taxon>
        <taxon>Duplodnaviria</taxon>
        <taxon>Heunggongvirae</taxon>
        <taxon>Uroviricota</taxon>
        <taxon>Caudoviricetes</taxon>
        <taxon>Alexandravirus</taxon>
        <taxon>Alexandravirus SNUABM32</taxon>
    </lineage>
</organism>
<evidence type="ECO:0000313" key="1">
    <source>
        <dbReference type="EMBL" id="QZE57153.1"/>
    </source>
</evidence>
<protein>
    <submittedName>
        <fullName evidence="1">Uncharacterized protein</fullName>
    </submittedName>
</protein>
<reference evidence="1 2" key="1">
    <citation type="submission" date="2021-06" db="EMBL/GenBank/DDBJ databases">
        <title>Complete genome sequence of Erwinia phage pEa_SNUABM_32.</title>
        <authorList>
            <person name="Kim S.G."/>
            <person name="Park S.C."/>
        </authorList>
    </citation>
    <scope>NUCLEOTIDE SEQUENCE [LARGE SCALE GENOMIC DNA]</scope>
</reference>
<sequence>MATLTQMNKKWNVTFTQKDKPDNVFTATYTNEQEYLNWVALHEQGFDIEVEIEMSFLVQKGPHDNIQPVDQPDVTYSLEAFISTANDWVVIRSGIASPEAVTQLIDQLNITPENKHVKGTKFRVVRVMRDAVEELWGEMR</sequence>